<feature type="compositionally biased region" description="Low complexity" evidence="1">
    <location>
        <begin position="164"/>
        <end position="174"/>
    </location>
</feature>
<dbReference type="InterPro" id="IPR051917">
    <property type="entry name" value="Transposase-Integrase"/>
</dbReference>
<gene>
    <name evidence="3" type="ORF">ACFQFF_29105</name>
</gene>
<accession>A0ABW1Y8L3</accession>
<dbReference type="Proteomes" id="UP001596321">
    <property type="component" value="Unassembled WGS sequence"/>
</dbReference>
<organism evidence="3 4">
    <name type="scientific">Streptomyces plicatus</name>
    <dbReference type="NCBI Taxonomy" id="1922"/>
    <lineage>
        <taxon>Bacteria</taxon>
        <taxon>Bacillati</taxon>
        <taxon>Actinomycetota</taxon>
        <taxon>Actinomycetes</taxon>
        <taxon>Kitasatosporales</taxon>
        <taxon>Streptomycetaceae</taxon>
        <taxon>Streptomyces</taxon>
        <taxon>Streptomyces rochei group</taxon>
    </lineage>
</organism>
<reference evidence="4" key="1">
    <citation type="journal article" date="2019" name="Int. J. Syst. Evol. Microbiol.">
        <title>The Global Catalogue of Microorganisms (GCM) 10K type strain sequencing project: providing services to taxonomists for standard genome sequencing and annotation.</title>
        <authorList>
            <consortium name="The Broad Institute Genomics Platform"/>
            <consortium name="The Broad Institute Genome Sequencing Center for Infectious Disease"/>
            <person name="Wu L."/>
            <person name="Ma J."/>
        </authorList>
    </citation>
    <scope>NUCLEOTIDE SEQUENCE [LARGE SCALE GENOMIC DNA]</scope>
    <source>
        <strain evidence="4">JCM 4504</strain>
    </source>
</reference>
<dbReference type="EMBL" id="JBHSUW010000001">
    <property type="protein sequence ID" value="MFC6505423.1"/>
    <property type="molecule type" value="Genomic_DNA"/>
</dbReference>
<comment type="caution">
    <text evidence="3">The sequence shown here is derived from an EMBL/GenBank/DDBJ whole genome shotgun (WGS) entry which is preliminary data.</text>
</comment>
<sequence>MARRGRKRRLELEAEYWHLLAAGVGSVEACRQLGIGRKTGYRWRRENGGLQPDYLPEASRSGRYLSLLERRRIASLRGRGLGIREIAGLLGRAPSTVSRELRRNSRPHDYGRYDADLAHYRGRERAGRPRRSKLSTDLELKAEVQSKPRPGVESGADRRPSQDPLARPSRAAPLPRDHLPSPLPRCQGRLE</sequence>
<feature type="region of interest" description="Disordered" evidence="1">
    <location>
        <begin position="121"/>
        <end position="191"/>
    </location>
</feature>
<feature type="domain" description="Transposase IS30-like HTH" evidence="2">
    <location>
        <begin position="61"/>
        <end position="104"/>
    </location>
</feature>
<proteinExistence type="predicted"/>
<dbReference type="PANTHER" id="PTHR10948">
    <property type="entry name" value="TRANSPOSASE"/>
    <property type="match status" value="1"/>
</dbReference>
<dbReference type="InterPro" id="IPR025246">
    <property type="entry name" value="IS30-like_HTH"/>
</dbReference>
<dbReference type="RefSeq" id="WP_351484564.1">
    <property type="nucleotide sequence ID" value="NZ_BMUJ01000033.1"/>
</dbReference>
<feature type="compositionally biased region" description="Basic and acidic residues" evidence="1">
    <location>
        <begin position="134"/>
        <end position="146"/>
    </location>
</feature>
<evidence type="ECO:0000259" key="2">
    <source>
        <dbReference type="Pfam" id="PF13936"/>
    </source>
</evidence>
<evidence type="ECO:0000256" key="1">
    <source>
        <dbReference type="SAM" id="MobiDB-lite"/>
    </source>
</evidence>
<evidence type="ECO:0000313" key="4">
    <source>
        <dbReference type="Proteomes" id="UP001596321"/>
    </source>
</evidence>
<name>A0ABW1Y8L3_STRPL</name>
<protein>
    <submittedName>
        <fullName evidence="3">Helix-turn-helix domain-containing protein</fullName>
    </submittedName>
</protein>
<dbReference type="PANTHER" id="PTHR10948:SF23">
    <property type="entry name" value="TRANSPOSASE INSI FOR INSERTION SEQUENCE ELEMENT IS30A-RELATED"/>
    <property type="match status" value="1"/>
</dbReference>
<evidence type="ECO:0000313" key="3">
    <source>
        <dbReference type="EMBL" id="MFC6505423.1"/>
    </source>
</evidence>
<dbReference type="Pfam" id="PF13936">
    <property type="entry name" value="HTH_38"/>
    <property type="match status" value="1"/>
</dbReference>
<keyword evidence="4" id="KW-1185">Reference proteome</keyword>